<comment type="caution">
    <text evidence="3">The sequence shown here is derived from an EMBL/GenBank/DDBJ whole genome shotgun (WGS) entry which is preliminary data.</text>
</comment>
<keyword evidence="1" id="KW-0732">Signal</keyword>
<evidence type="ECO:0000313" key="3">
    <source>
        <dbReference type="EMBL" id="SMP54468.1"/>
    </source>
</evidence>
<feature type="signal peptide" evidence="1">
    <location>
        <begin position="1"/>
        <end position="25"/>
    </location>
</feature>
<dbReference type="RefSeq" id="WP_283405117.1">
    <property type="nucleotide sequence ID" value="NZ_JBHSVT010000001.1"/>
</dbReference>
<dbReference type="Gene3D" id="2.160.20.160">
    <property type="match status" value="1"/>
</dbReference>
<evidence type="ECO:0000256" key="1">
    <source>
        <dbReference type="SAM" id="SignalP"/>
    </source>
</evidence>
<dbReference type="SMART" id="SM00869">
    <property type="entry name" value="Autotransporter"/>
    <property type="match status" value="1"/>
</dbReference>
<accession>A0ABY1PZQ0</accession>
<dbReference type="EMBL" id="FXUI01000001">
    <property type="protein sequence ID" value="SMP54468.1"/>
    <property type="molecule type" value="Genomic_DNA"/>
</dbReference>
<dbReference type="Gene3D" id="2.40.128.130">
    <property type="entry name" value="Autotransporter beta-domain"/>
    <property type="match status" value="1"/>
</dbReference>
<evidence type="ECO:0000313" key="4">
    <source>
        <dbReference type="Proteomes" id="UP001157910"/>
    </source>
</evidence>
<dbReference type="PROSITE" id="PS51208">
    <property type="entry name" value="AUTOTRANSPORTER"/>
    <property type="match status" value="1"/>
</dbReference>
<dbReference type="Proteomes" id="UP001157910">
    <property type="component" value="Unassembled WGS sequence"/>
</dbReference>
<sequence length="1068" mass="106960">MPSHMTAKTLLVTTAAFAIATAAHAEDVKTKLTAPIRTSTIKNGTADAISITKEGSVVLTTGTAVTQDSSHAVSTAGAITITNADGATGILSHAGANGDITNTGTITIDETYTATDTDKDGDLDGPLALGSGRNGIRIEGAHSGKLVQSGTIKVEGNDSAGVVLGGTLTGAFTHDGTTTVIGDRAIGVSAQGINGSVRLAGSVSAQGLNAIGARFAGDVNGAMVVQGTVASTGYRYTAPPSDPSKLDADDLLQGGSALLVEGNVTGGIILAAAPKDADTAKPDEDGDGLEDAKEGTAKVVSYGSAAAMQIGSADRDISIGEVTGTASKFGLIIEGSVEGNGLYSGVAANGLVIGGRGGAVSIANGIGVSGSVLAASNGASATAYRLASGATTPLLQNTGTIGATAGNADTALATAVQIDVGASLPTLKNSGTIKAVTGEKGASAAIRDASGTLALVENAGTISATGAKEGDRNIAIDLSRATGDSVIRQTQVGTGNTAPSITGDVRFAGGNDTLDLADGTLAGNVSFGTGNNRLALSGDAAQSGSVSFGGGVDTVALAGTGTLKGVVDFGGGGDVLTLAGSSLFAGSISNSASLAVSVAGGTLDLGKPAAMASLDVGAAGVLVVTLDRAAGAGSAYNVSGDATFAEGAKLAIRLADVSTAEGSYQVLTAGSLSGRDKLAASTDLVPFMFKAELDKDSPANAIIVDVSRRTVDELGLNRSGAAAYDAVFQQLGQDDKIEDVFLGITNGDAFRAAVGQMLPDHAGGAFEGISLGTRALARQMQDPQGPITSSGRFSTTLNMAIWGSDRKTGQSAAYKLNGYAWSATGEYQTGAGRFGATLSYIDNNHKNGTVSEVKSTGFELAGHWRGKFGPVSGFARGSIGKADFDGERSFFGTTGSTTASRTMNADWDGNFVTAAGGLSIEGGSQFFFFRPGVTVDYVRLKEDGYTETGGETLNLTVASRTSDELAVNPSLTVGVDFLGMKARDENWFRVETEGGWREIVSGGIGSTTAHFRDGENFTLEGDSATSGWFARLRAIGGAAGFTMGGELSAEDRHGRVDLAMRASITVGW</sequence>
<feature type="chain" id="PRO_5046839072" description="Autotransporter domain-containing protein" evidence="1">
    <location>
        <begin position="26"/>
        <end position="1068"/>
    </location>
</feature>
<evidence type="ECO:0000259" key="2">
    <source>
        <dbReference type="PROSITE" id="PS51208"/>
    </source>
</evidence>
<organism evidence="3 4">
    <name type="scientific">Novosphingobium panipatense</name>
    <dbReference type="NCBI Taxonomy" id="428991"/>
    <lineage>
        <taxon>Bacteria</taxon>
        <taxon>Pseudomonadati</taxon>
        <taxon>Pseudomonadota</taxon>
        <taxon>Alphaproteobacteria</taxon>
        <taxon>Sphingomonadales</taxon>
        <taxon>Sphingomonadaceae</taxon>
        <taxon>Novosphingobium</taxon>
    </lineage>
</organism>
<dbReference type="InterPro" id="IPR005546">
    <property type="entry name" value="Autotransporte_beta"/>
</dbReference>
<dbReference type="InterPro" id="IPR036709">
    <property type="entry name" value="Autotransporte_beta_dom_sf"/>
</dbReference>
<dbReference type="SUPFAM" id="SSF103515">
    <property type="entry name" value="Autotransporter"/>
    <property type="match status" value="1"/>
</dbReference>
<gene>
    <name evidence="3" type="ORF">SAMN06296065_101560</name>
</gene>
<proteinExistence type="predicted"/>
<name>A0ABY1PZQ0_9SPHN</name>
<feature type="domain" description="Autotransporter" evidence="2">
    <location>
        <begin position="790"/>
        <end position="1068"/>
    </location>
</feature>
<keyword evidence="4" id="KW-1185">Reference proteome</keyword>
<protein>
    <recommendedName>
        <fullName evidence="2">Autotransporter domain-containing protein</fullName>
    </recommendedName>
</protein>
<reference evidence="3 4" key="1">
    <citation type="submission" date="2017-05" db="EMBL/GenBank/DDBJ databases">
        <authorList>
            <person name="Varghese N."/>
            <person name="Submissions S."/>
        </authorList>
    </citation>
    <scope>NUCLEOTIDE SEQUENCE [LARGE SCALE GENOMIC DNA]</scope>
    <source>
        <strain evidence="3 4">SM16</strain>
    </source>
</reference>